<evidence type="ECO:0000256" key="1">
    <source>
        <dbReference type="ARBA" id="ARBA00023254"/>
    </source>
</evidence>
<dbReference type="AlphaFoldDB" id="A0A8B8P4S9"/>
<dbReference type="GO" id="GO:0051321">
    <property type="term" value="P:meiotic cell cycle"/>
    <property type="evidence" value="ECO:0007669"/>
    <property type="project" value="UniProtKB-KW"/>
</dbReference>
<dbReference type="Gene3D" id="1.25.40.10">
    <property type="entry name" value="Tetratricopeptide repeat domain"/>
    <property type="match status" value="1"/>
</dbReference>
<evidence type="ECO:0000256" key="2">
    <source>
        <dbReference type="ARBA" id="ARBA00031845"/>
    </source>
</evidence>
<evidence type="ECO:0000313" key="4">
    <source>
        <dbReference type="Proteomes" id="UP000827889"/>
    </source>
</evidence>
<dbReference type="PANTHER" id="PTHR40375:SF2">
    <property type="entry name" value="SPORULATION-SPECIFIC PROTEIN 22"/>
    <property type="match status" value="1"/>
</dbReference>
<dbReference type="InterPro" id="IPR011990">
    <property type="entry name" value="TPR-like_helical_dom_sf"/>
</dbReference>
<dbReference type="PANTHER" id="PTHR40375">
    <property type="entry name" value="SPORULATION-SPECIFIC PROTEIN 22"/>
    <property type="match status" value="1"/>
</dbReference>
<organism evidence="4 5">
    <name type="scientific">Rhodamnia argentea</name>
    <dbReference type="NCBI Taxonomy" id="178133"/>
    <lineage>
        <taxon>Eukaryota</taxon>
        <taxon>Viridiplantae</taxon>
        <taxon>Streptophyta</taxon>
        <taxon>Embryophyta</taxon>
        <taxon>Tracheophyta</taxon>
        <taxon>Spermatophyta</taxon>
        <taxon>Magnoliopsida</taxon>
        <taxon>eudicotyledons</taxon>
        <taxon>Gunneridae</taxon>
        <taxon>Pentapetalae</taxon>
        <taxon>rosids</taxon>
        <taxon>malvids</taxon>
        <taxon>Myrtales</taxon>
        <taxon>Myrtaceae</taxon>
        <taxon>Myrtoideae</taxon>
        <taxon>Myrteae</taxon>
        <taxon>Australasian group</taxon>
        <taxon>Rhodamnia</taxon>
    </lineage>
</organism>
<reference evidence="5" key="1">
    <citation type="submission" date="2025-08" db="UniProtKB">
        <authorList>
            <consortium name="RefSeq"/>
        </authorList>
    </citation>
    <scope>IDENTIFICATION</scope>
    <source>
        <tissue evidence="5">Leaf</tissue>
    </source>
</reference>
<evidence type="ECO:0000256" key="3">
    <source>
        <dbReference type="SAM" id="MobiDB-lite"/>
    </source>
</evidence>
<dbReference type="GeneID" id="115740414"/>
<dbReference type="Proteomes" id="UP000827889">
    <property type="component" value="Chromosome 7"/>
</dbReference>
<dbReference type="SUPFAM" id="SSF48452">
    <property type="entry name" value="TPR-like"/>
    <property type="match status" value="1"/>
</dbReference>
<name>A0A8B8P4S9_9MYRT</name>
<dbReference type="InterPro" id="IPR013940">
    <property type="entry name" value="Spo22/ZIP4/TEX11"/>
</dbReference>
<dbReference type="GO" id="GO:0090173">
    <property type="term" value="P:regulation of synaptonemal complex assembly"/>
    <property type="evidence" value="ECO:0007669"/>
    <property type="project" value="InterPro"/>
</dbReference>
<dbReference type="InterPro" id="IPR019734">
    <property type="entry name" value="TPR_rpt"/>
</dbReference>
<feature type="region of interest" description="Disordered" evidence="3">
    <location>
        <begin position="1"/>
        <end position="22"/>
    </location>
</feature>
<protein>
    <recommendedName>
        <fullName evidence="2">Protein ZIP4 homolog</fullName>
    </recommendedName>
</protein>
<proteinExistence type="predicted"/>
<dbReference type="InterPro" id="IPR039057">
    <property type="entry name" value="Spo22/ZIP4"/>
</dbReference>
<keyword evidence="1" id="KW-0469">Meiosis</keyword>
<accession>A0A8B8P4S9</accession>
<keyword evidence="4" id="KW-1185">Reference proteome</keyword>
<dbReference type="SMART" id="SM00028">
    <property type="entry name" value="TPR"/>
    <property type="match status" value="3"/>
</dbReference>
<dbReference type="OrthoDB" id="65716at2759"/>
<dbReference type="Pfam" id="PF08631">
    <property type="entry name" value="SPO22"/>
    <property type="match status" value="1"/>
</dbReference>
<gene>
    <name evidence="5" type="primary">LOC115740414</name>
</gene>
<evidence type="ECO:0000313" key="5">
    <source>
        <dbReference type="RefSeq" id="XP_030529761.1"/>
    </source>
</evidence>
<dbReference type="KEGG" id="rarg:115740414"/>
<dbReference type="RefSeq" id="XP_030529761.1">
    <property type="nucleotide sequence ID" value="XM_030673901.2"/>
</dbReference>
<sequence length="971" mass="107554">MRIAELSTPELRHAQPDAQSDPFTSQIESLIKQFETIPITHPSPELSQLASDLRRCLSQLAERAPFPNSLKLHLWKLSYRLWNSCVDHSNASSIRSSSSSSSEDQANLRHIAADMLSLAGSATGVPSPEVKTAFFYYKTGIIWHSLKSFDLASNCFEKATEIISKVDVGTVKDAGQRKLLLDLQIARSRTAWEVSDKILAVTLLNRSKCLLFGSSDHYIALASQYLAFGKSILETNKGSEAHCFKEALKLMNDALDLCEKAFSTARMRQETVNLKGLKSKILRFIAAVHLQMEEYENVIKCVRILRESEGGGDSHPSLPVLAMKAWLGLGRHDEAEKELRGMVVNKGIPEGVWVSAVEAYFQSAGTAGAQTAKGVFLGLLGRCHVSAAAAVTVVHRVIGGNSGSGCDLDGSRVRAKVVAELVSDDRVVALFSGNATAKERNAMHALLWNCAAGHFQLKDYETSAEMFEKSMLFLPCDIEDRVVRAKGFRVLCLCHLGLSQLDRAEEYINEAEKLEPNIASAFLKFKVYLQKNDHNAAINQIQAMTTCPGFAPDFLLLSAHEAVACHVLPVAVASLSNLLNFYVMGKSTATSEVIILRTLITILSKDMGNEPEVLKFIKHANDRASEMGIDCYFGKDEIAARELKWFAVTSWNFGTSAGKMKNYVLCAEFLRLASNFYSLLADVQGEEHSLMLCKSLIFTVCAMIALENERKAFLIEIEVKQALELLERAGKILKSLSTRMQLNDDKDAALEPDFNFIYTYSAYDIHGRMNDLRSQQILVKNFVSSKACTPNYLLQIGLAASQGPRPNPEVAFFALSQCLSQLVSSVSPDYHNVSLIVRKLIAITSIYKGDTDDDAVHDLYKQAYRIMIGLKEGEYPTEEGKWLVTTAWNRAAIPICIGQIDVAKKWMKVGIELAGLVPGTETYRACMEDFIRGFDNKFSQHKDGTMVIAHPSWLISHALSLEFVSVTKCWE</sequence>